<dbReference type="Gene3D" id="2.160.20.10">
    <property type="entry name" value="Single-stranded right-handed beta-helix, Pectin lyase-like"/>
    <property type="match status" value="1"/>
</dbReference>
<dbReference type="AlphaFoldDB" id="A0A563VVT7"/>
<protein>
    <recommendedName>
        <fullName evidence="3">S-layer family protein</fullName>
    </recommendedName>
</protein>
<proteinExistence type="predicted"/>
<reference evidence="1 2" key="1">
    <citation type="submission" date="2019-01" db="EMBL/GenBank/DDBJ databases">
        <authorList>
            <person name="Brito A."/>
        </authorList>
    </citation>
    <scope>NUCLEOTIDE SEQUENCE [LARGE SCALE GENOMIC DNA]</scope>
    <source>
        <strain evidence="1">1</strain>
    </source>
</reference>
<gene>
    <name evidence="1" type="ORF">H1P_3470001</name>
</gene>
<keyword evidence="2" id="KW-1185">Reference proteome</keyword>
<name>A0A563VVT7_9CYAN</name>
<evidence type="ECO:0000313" key="2">
    <source>
        <dbReference type="Proteomes" id="UP000320055"/>
    </source>
</evidence>
<accession>A0A563VVT7</accession>
<dbReference type="Proteomes" id="UP000320055">
    <property type="component" value="Unassembled WGS sequence"/>
</dbReference>
<evidence type="ECO:0000313" key="1">
    <source>
        <dbReference type="EMBL" id="VEP15552.1"/>
    </source>
</evidence>
<dbReference type="SUPFAM" id="SSF51126">
    <property type="entry name" value="Pectin lyase-like"/>
    <property type="match status" value="2"/>
</dbReference>
<dbReference type="InterPro" id="IPR012334">
    <property type="entry name" value="Pectin_lyas_fold"/>
</dbReference>
<evidence type="ECO:0008006" key="3">
    <source>
        <dbReference type="Google" id="ProtNLM"/>
    </source>
</evidence>
<dbReference type="InterPro" id="IPR011050">
    <property type="entry name" value="Pectin_lyase_fold/virulence"/>
</dbReference>
<sequence length="511" mass="52047">MEIRASDTIKIDGDNSNTATGVFSDVNTDAEGNAGGVTISTANLNLTNGGLVDASTFGNGDAGDINITTVNLSLTQRGFVGASAVGSGDPGGIFIVAEDTISLDNSIIRNATETMAVGNSEGINITTDRLLVTNGGQIITPTFGQVDGGDVNITAFTEVSFDGVNPSRPTAPSSIFTIVNDPDTEGNGGDINITTDIFSLSDGALLTSGTNGIGDAGNITINATNVSFTSGSGIQSDSNSTAQGNAGNLTVQADSVSLDNNSQISASTRSSGGGIINLQIAEDLTLRNNSLISAEAFNNANGGNLEIDARFIVAFPSDGNGNDIIASAEQGDGGNINITAEALFGLEERPATLGNGTNDLDASSEFGLSGNVTLNLPDANNIQETGELSTNVVDIETVTSGACAADAEASGLVIQGKGGVPPTPVSPLSADVLIDDEKPMTPNLSQPQNQYSTQNITHQIQPVAYKDNGEPIYIARGVIKQADGNVILTAYPTGNNATRTPRDAANCHQTK</sequence>
<dbReference type="EMBL" id="CAACVJ010000276">
    <property type="protein sequence ID" value="VEP15552.1"/>
    <property type="molecule type" value="Genomic_DNA"/>
</dbReference>
<organism evidence="1 2">
    <name type="scientific">Hyella patelloides LEGE 07179</name>
    <dbReference type="NCBI Taxonomy" id="945734"/>
    <lineage>
        <taxon>Bacteria</taxon>
        <taxon>Bacillati</taxon>
        <taxon>Cyanobacteriota</taxon>
        <taxon>Cyanophyceae</taxon>
        <taxon>Pleurocapsales</taxon>
        <taxon>Hyellaceae</taxon>
        <taxon>Hyella</taxon>
    </lineage>
</organism>